<proteinExistence type="predicted"/>
<dbReference type="AlphaFoldDB" id="A0A9P6L5K3"/>
<name>A0A9P6L5K3_9AGAM</name>
<reference evidence="2" key="2">
    <citation type="submission" date="2020-11" db="EMBL/GenBank/DDBJ databases">
        <authorList>
            <consortium name="DOE Joint Genome Institute"/>
            <person name="Kuo A."/>
            <person name="Miyauchi S."/>
            <person name="Kiss E."/>
            <person name="Drula E."/>
            <person name="Kohler A."/>
            <person name="Sanchez-Garcia M."/>
            <person name="Andreopoulos B."/>
            <person name="Barry K.W."/>
            <person name="Bonito G."/>
            <person name="Buee M."/>
            <person name="Carver A."/>
            <person name="Chen C."/>
            <person name="Cichocki N."/>
            <person name="Clum A."/>
            <person name="Culley D."/>
            <person name="Crous P.W."/>
            <person name="Fauchery L."/>
            <person name="Girlanda M."/>
            <person name="Hayes R."/>
            <person name="Keri Z."/>
            <person name="Labutti K."/>
            <person name="Lipzen A."/>
            <person name="Lombard V."/>
            <person name="Magnuson J."/>
            <person name="Maillard F."/>
            <person name="Morin E."/>
            <person name="Murat C."/>
            <person name="Nolan M."/>
            <person name="Ohm R."/>
            <person name="Pangilinan J."/>
            <person name="Pereira M."/>
            <person name="Perotto S."/>
            <person name="Peter M."/>
            <person name="Riley R."/>
            <person name="Sitrit Y."/>
            <person name="Stielow B."/>
            <person name="Szollosi G."/>
            <person name="Zifcakova L."/>
            <person name="Stursova M."/>
            <person name="Spatafora J.W."/>
            <person name="Tedersoo L."/>
            <person name="Vaario L.-M."/>
            <person name="Yamada A."/>
            <person name="Yan M."/>
            <person name="Wang P."/>
            <person name="Xu J."/>
            <person name="Bruns T."/>
            <person name="Baldrian P."/>
            <person name="Vilgalys R."/>
            <person name="Henrissat B."/>
            <person name="Grigoriev I.V."/>
            <person name="Hibbett D."/>
            <person name="Nagy L.G."/>
            <person name="Martin F.M."/>
        </authorList>
    </citation>
    <scope>NUCLEOTIDE SEQUENCE</scope>
    <source>
        <strain evidence="2">UH-Tt-Lm1</strain>
    </source>
</reference>
<reference evidence="2" key="1">
    <citation type="journal article" date="2020" name="Nat. Commun.">
        <title>Large-scale genome sequencing of mycorrhizal fungi provides insights into the early evolution of symbiotic traits.</title>
        <authorList>
            <person name="Miyauchi S."/>
            <person name="Kiss E."/>
            <person name="Kuo A."/>
            <person name="Drula E."/>
            <person name="Kohler A."/>
            <person name="Sanchez-Garcia M."/>
            <person name="Morin E."/>
            <person name="Andreopoulos B."/>
            <person name="Barry K.W."/>
            <person name="Bonito G."/>
            <person name="Buee M."/>
            <person name="Carver A."/>
            <person name="Chen C."/>
            <person name="Cichocki N."/>
            <person name="Clum A."/>
            <person name="Culley D."/>
            <person name="Crous P.W."/>
            <person name="Fauchery L."/>
            <person name="Girlanda M."/>
            <person name="Hayes R.D."/>
            <person name="Keri Z."/>
            <person name="LaButti K."/>
            <person name="Lipzen A."/>
            <person name="Lombard V."/>
            <person name="Magnuson J."/>
            <person name="Maillard F."/>
            <person name="Murat C."/>
            <person name="Nolan M."/>
            <person name="Ohm R.A."/>
            <person name="Pangilinan J."/>
            <person name="Pereira M.F."/>
            <person name="Perotto S."/>
            <person name="Peter M."/>
            <person name="Pfister S."/>
            <person name="Riley R."/>
            <person name="Sitrit Y."/>
            <person name="Stielow J.B."/>
            <person name="Szollosi G."/>
            <person name="Zifcakova L."/>
            <person name="Stursova M."/>
            <person name="Spatafora J.W."/>
            <person name="Tedersoo L."/>
            <person name="Vaario L.M."/>
            <person name="Yamada A."/>
            <person name="Yan M."/>
            <person name="Wang P."/>
            <person name="Xu J."/>
            <person name="Bruns T."/>
            <person name="Baldrian P."/>
            <person name="Vilgalys R."/>
            <person name="Dunand C."/>
            <person name="Henrissat B."/>
            <person name="Grigoriev I.V."/>
            <person name="Hibbett D."/>
            <person name="Nagy L.G."/>
            <person name="Martin F.M."/>
        </authorList>
    </citation>
    <scope>NUCLEOTIDE SEQUENCE</scope>
    <source>
        <strain evidence="2">UH-Tt-Lm1</strain>
    </source>
</reference>
<dbReference type="EMBL" id="WIUZ02000010">
    <property type="protein sequence ID" value="KAF9783245.1"/>
    <property type="molecule type" value="Genomic_DNA"/>
</dbReference>
<comment type="caution">
    <text evidence="2">The sequence shown here is derived from an EMBL/GenBank/DDBJ whole genome shotgun (WGS) entry which is preliminary data.</text>
</comment>
<keyword evidence="3" id="KW-1185">Reference proteome</keyword>
<organism evidence="2 3">
    <name type="scientific">Thelephora terrestris</name>
    <dbReference type="NCBI Taxonomy" id="56493"/>
    <lineage>
        <taxon>Eukaryota</taxon>
        <taxon>Fungi</taxon>
        <taxon>Dikarya</taxon>
        <taxon>Basidiomycota</taxon>
        <taxon>Agaricomycotina</taxon>
        <taxon>Agaricomycetes</taxon>
        <taxon>Thelephorales</taxon>
        <taxon>Thelephoraceae</taxon>
        <taxon>Thelephora</taxon>
    </lineage>
</organism>
<dbReference type="Proteomes" id="UP000736335">
    <property type="component" value="Unassembled WGS sequence"/>
</dbReference>
<gene>
    <name evidence="2" type="ORF">BJ322DRAFT_1110128</name>
</gene>
<keyword evidence="1" id="KW-0812">Transmembrane</keyword>
<evidence type="ECO:0000313" key="2">
    <source>
        <dbReference type="EMBL" id="KAF9783245.1"/>
    </source>
</evidence>
<protein>
    <submittedName>
        <fullName evidence="2">Uncharacterized protein</fullName>
    </submittedName>
</protein>
<evidence type="ECO:0000313" key="3">
    <source>
        <dbReference type="Proteomes" id="UP000736335"/>
    </source>
</evidence>
<sequence>MITDGITKSNLALFDDNNDSATGLGFNGVNYPANLLNVAGPSQPSTGSDLWVELESYPGFCSPSRTLLPAHEAYPDESRNSPSYQGMGMPTFSPQLGTLPLPSPRLDSSSPILTLSYGQSYTTSTPSASYPYNQPQAATEMGDLGLGFPTLAESFHLPDMSPPPAHNPLYEPYPQTNSLHLDLSPPGLITGELCCPTPVASSSTARRTRQPVREGRRYDPVKWAKKVPDSDKGGWNQTLVRFQANFGTEFSITYSVHNGQPSGGLVLKYCVLVVYLLLFVPISVILISAEDNVLIYLC</sequence>
<feature type="transmembrane region" description="Helical" evidence="1">
    <location>
        <begin position="266"/>
        <end position="287"/>
    </location>
</feature>
<keyword evidence="1" id="KW-0472">Membrane</keyword>
<evidence type="ECO:0000256" key="1">
    <source>
        <dbReference type="SAM" id="Phobius"/>
    </source>
</evidence>
<accession>A0A9P6L5K3</accession>
<keyword evidence="1" id="KW-1133">Transmembrane helix</keyword>